<feature type="transmembrane region" description="Helical" evidence="1">
    <location>
        <begin position="87"/>
        <end position="108"/>
    </location>
</feature>
<feature type="transmembrane region" description="Helical" evidence="1">
    <location>
        <begin position="12"/>
        <end position="38"/>
    </location>
</feature>
<protein>
    <submittedName>
        <fullName evidence="2">Uncharacterized protein</fullName>
    </submittedName>
</protein>
<keyword evidence="1" id="KW-0812">Transmembrane</keyword>
<dbReference type="EMBL" id="KI966449">
    <property type="protein sequence ID" value="EWC43860.1"/>
    <property type="molecule type" value="Genomic_DNA"/>
</dbReference>
<gene>
    <name evidence="2" type="ORF">DRE_07237</name>
</gene>
<organism evidence="2 3">
    <name type="scientific">Drechslerella stenobrocha 248</name>
    <dbReference type="NCBI Taxonomy" id="1043628"/>
    <lineage>
        <taxon>Eukaryota</taxon>
        <taxon>Fungi</taxon>
        <taxon>Dikarya</taxon>
        <taxon>Ascomycota</taxon>
        <taxon>Pezizomycotina</taxon>
        <taxon>Orbiliomycetes</taxon>
        <taxon>Orbiliales</taxon>
        <taxon>Orbiliaceae</taxon>
        <taxon>Drechslerella</taxon>
    </lineage>
</organism>
<evidence type="ECO:0000313" key="3">
    <source>
        <dbReference type="Proteomes" id="UP000024837"/>
    </source>
</evidence>
<keyword evidence="1" id="KW-0472">Membrane</keyword>
<sequence>MTRRGCCPTCGRAVGAAGLFYIVFATVTAAAAYAGIFLLLTDNFAMVFNIDDLSSGKLISTLAVITFHLVGYLTIAVFLVGTEAKRVMLRSGGVTMAALIAAVAWWWMFFAKDSMFSAAIARLCDYKL</sequence>
<evidence type="ECO:0000256" key="1">
    <source>
        <dbReference type="SAM" id="Phobius"/>
    </source>
</evidence>
<keyword evidence="1" id="KW-1133">Transmembrane helix</keyword>
<proteinExistence type="predicted"/>
<name>W7I531_9PEZI</name>
<reference evidence="2 3" key="1">
    <citation type="submission" date="2013-05" db="EMBL/GenBank/DDBJ databases">
        <title>Drechslerella stenobrocha genome reveals carnivorous origination and mechanical trapping mechanism of predatory fungi.</title>
        <authorList>
            <person name="Liu X."/>
            <person name="Zhang W."/>
            <person name="Liu K."/>
        </authorList>
    </citation>
    <scope>NUCLEOTIDE SEQUENCE [LARGE SCALE GENOMIC DNA]</scope>
    <source>
        <strain evidence="2 3">248</strain>
    </source>
</reference>
<evidence type="ECO:0000313" key="2">
    <source>
        <dbReference type="EMBL" id="EWC43860.1"/>
    </source>
</evidence>
<feature type="transmembrane region" description="Helical" evidence="1">
    <location>
        <begin position="58"/>
        <end position="80"/>
    </location>
</feature>
<keyword evidence="3" id="KW-1185">Reference proteome</keyword>
<dbReference type="Proteomes" id="UP000024837">
    <property type="component" value="Unassembled WGS sequence"/>
</dbReference>
<accession>W7I531</accession>
<dbReference type="HOGENOM" id="CLU_1959539_0_0_1"/>
<dbReference type="AlphaFoldDB" id="W7I531"/>